<gene>
    <name evidence="8" type="ORF">BD410DRAFT_734740</name>
</gene>
<proteinExistence type="inferred from homology"/>
<dbReference type="SUPFAM" id="SSF56112">
    <property type="entry name" value="Protein kinase-like (PK-like)"/>
    <property type="match status" value="1"/>
</dbReference>
<feature type="domain" description="Protein kinase" evidence="7">
    <location>
        <begin position="1"/>
        <end position="159"/>
    </location>
</feature>
<dbReference type="GO" id="GO:0005524">
    <property type="term" value="F:ATP binding"/>
    <property type="evidence" value="ECO:0007669"/>
    <property type="project" value="UniProtKB-KW"/>
</dbReference>
<dbReference type="InterPro" id="IPR008271">
    <property type="entry name" value="Ser/Thr_kinase_AS"/>
</dbReference>
<dbReference type="Pfam" id="PF00069">
    <property type="entry name" value="Pkinase"/>
    <property type="match status" value="1"/>
</dbReference>
<dbReference type="PANTHER" id="PTHR11584">
    <property type="entry name" value="SERINE/THREONINE PROTEIN KINASE"/>
    <property type="match status" value="1"/>
</dbReference>
<comment type="similarity">
    <text evidence="1">Belongs to the protein kinase superfamily. STE Ser/Thr protein kinase family. MAP kinase kinase kinase subfamily.</text>
</comment>
<dbReference type="PROSITE" id="PS50011">
    <property type="entry name" value="PROTEIN_KINASE_DOM"/>
    <property type="match status" value="1"/>
</dbReference>
<dbReference type="Proteomes" id="UP000294933">
    <property type="component" value="Unassembled WGS sequence"/>
</dbReference>
<dbReference type="VEuPathDB" id="FungiDB:BD410DRAFT_734740"/>
<keyword evidence="4" id="KW-0547">Nucleotide-binding</keyword>
<organism evidence="8 9">
    <name type="scientific">Rickenella mellea</name>
    <dbReference type="NCBI Taxonomy" id="50990"/>
    <lineage>
        <taxon>Eukaryota</taxon>
        <taxon>Fungi</taxon>
        <taxon>Dikarya</taxon>
        <taxon>Basidiomycota</taxon>
        <taxon>Agaricomycotina</taxon>
        <taxon>Agaricomycetes</taxon>
        <taxon>Hymenochaetales</taxon>
        <taxon>Rickenellaceae</taxon>
        <taxon>Rickenella</taxon>
    </lineage>
</organism>
<keyword evidence="2" id="KW-0723">Serine/threonine-protein kinase</keyword>
<sequence length="182" mass="19980">GVASGLAYLHQADVVHGDMKSDNILISSRGTPLLVDFGISRTLVVTQVVSGLQALMGSVRWMAEELVNPNGYLGNEQTDIWAFGMVIYELLTCAHPFNGLSEIQAWLTIAKGERPQAPIDMDQKALRQSLWTLCNVCWGDPDDQLPMKDVVLGLNNQILVRPIVQSLVLSIKGSSDPSRNMY</sequence>
<evidence type="ECO:0000256" key="4">
    <source>
        <dbReference type="ARBA" id="ARBA00022741"/>
    </source>
</evidence>
<dbReference type="InterPro" id="IPR000719">
    <property type="entry name" value="Prot_kinase_dom"/>
</dbReference>
<keyword evidence="6" id="KW-0067">ATP-binding</keyword>
<evidence type="ECO:0000256" key="2">
    <source>
        <dbReference type="ARBA" id="ARBA00022527"/>
    </source>
</evidence>
<accession>A0A4Y7PF63</accession>
<dbReference type="EMBL" id="ML170434">
    <property type="protein sequence ID" value="TDL13906.1"/>
    <property type="molecule type" value="Genomic_DNA"/>
</dbReference>
<dbReference type="GO" id="GO:0004674">
    <property type="term" value="F:protein serine/threonine kinase activity"/>
    <property type="evidence" value="ECO:0007669"/>
    <property type="project" value="UniProtKB-KW"/>
</dbReference>
<feature type="non-terminal residue" evidence="8">
    <location>
        <position position="1"/>
    </location>
</feature>
<evidence type="ECO:0000256" key="3">
    <source>
        <dbReference type="ARBA" id="ARBA00022679"/>
    </source>
</evidence>
<evidence type="ECO:0000256" key="6">
    <source>
        <dbReference type="ARBA" id="ARBA00022840"/>
    </source>
</evidence>
<protein>
    <submittedName>
        <fullName evidence="8">Kinase-like protein</fullName>
    </submittedName>
</protein>
<dbReference type="SMART" id="SM00220">
    <property type="entry name" value="S_TKc"/>
    <property type="match status" value="1"/>
</dbReference>
<keyword evidence="9" id="KW-1185">Reference proteome</keyword>
<evidence type="ECO:0000313" key="9">
    <source>
        <dbReference type="Proteomes" id="UP000294933"/>
    </source>
</evidence>
<dbReference type="AlphaFoldDB" id="A0A4Y7PF63"/>
<name>A0A4Y7PF63_9AGAM</name>
<keyword evidence="3" id="KW-0808">Transferase</keyword>
<dbReference type="PANTHER" id="PTHR11584:SF369">
    <property type="entry name" value="MITOGEN-ACTIVATED PROTEIN KINASE KINASE KINASE 19-RELATED"/>
    <property type="match status" value="1"/>
</dbReference>
<evidence type="ECO:0000256" key="5">
    <source>
        <dbReference type="ARBA" id="ARBA00022777"/>
    </source>
</evidence>
<dbReference type="STRING" id="50990.A0A4Y7PF63"/>
<evidence type="ECO:0000256" key="1">
    <source>
        <dbReference type="ARBA" id="ARBA00006529"/>
    </source>
</evidence>
<evidence type="ECO:0000259" key="7">
    <source>
        <dbReference type="PROSITE" id="PS50011"/>
    </source>
</evidence>
<dbReference type="OrthoDB" id="4062651at2759"/>
<evidence type="ECO:0000313" key="8">
    <source>
        <dbReference type="EMBL" id="TDL13906.1"/>
    </source>
</evidence>
<dbReference type="PROSITE" id="PS00108">
    <property type="entry name" value="PROTEIN_KINASE_ST"/>
    <property type="match status" value="1"/>
</dbReference>
<reference evidence="8 9" key="1">
    <citation type="submission" date="2018-06" db="EMBL/GenBank/DDBJ databases">
        <title>A transcriptomic atlas of mushroom development highlights an independent origin of complex multicellularity.</title>
        <authorList>
            <consortium name="DOE Joint Genome Institute"/>
            <person name="Krizsan K."/>
            <person name="Almasi E."/>
            <person name="Merenyi Z."/>
            <person name="Sahu N."/>
            <person name="Viragh M."/>
            <person name="Koszo T."/>
            <person name="Mondo S."/>
            <person name="Kiss B."/>
            <person name="Balint B."/>
            <person name="Kues U."/>
            <person name="Barry K."/>
            <person name="Hegedus J.C."/>
            <person name="Henrissat B."/>
            <person name="Johnson J."/>
            <person name="Lipzen A."/>
            <person name="Ohm R."/>
            <person name="Nagy I."/>
            <person name="Pangilinan J."/>
            <person name="Yan J."/>
            <person name="Xiong Y."/>
            <person name="Grigoriev I.V."/>
            <person name="Hibbett D.S."/>
            <person name="Nagy L.G."/>
        </authorList>
    </citation>
    <scope>NUCLEOTIDE SEQUENCE [LARGE SCALE GENOMIC DNA]</scope>
    <source>
        <strain evidence="8 9">SZMC22713</strain>
    </source>
</reference>
<keyword evidence="5 8" id="KW-0418">Kinase</keyword>
<dbReference type="InterPro" id="IPR011009">
    <property type="entry name" value="Kinase-like_dom_sf"/>
</dbReference>
<dbReference type="Gene3D" id="1.10.510.10">
    <property type="entry name" value="Transferase(Phosphotransferase) domain 1"/>
    <property type="match status" value="1"/>
</dbReference>